<accession>A0ABU7C9Y3</accession>
<comment type="caution">
    <text evidence="1">The sequence shown here is derived from an EMBL/GenBank/DDBJ whole genome shotgun (WGS) entry which is preliminary data.</text>
</comment>
<dbReference type="EMBL" id="JAHUTI010080891">
    <property type="protein sequence ID" value="MED6258614.1"/>
    <property type="molecule type" value="Genomic_DNA"/>
</dbReference>
<keyword evidence="2" id="KW-1185">Reference proteome</keyword>
<evidence type="ECO:0000313" key="1">
    <source>
        <dbReference type="EMBL" id="MED6258614.1"/>
    </source>
</evidence>
<organism evidence="1 2">
    <name type="scientific">Ataeniobius toweri</name>
    <dbReference type="NCBI Taxonomy" id="208326"/>
    <lineage>
        <taxon>Eukaryota</taxon>
        <taxon>Metazoa</taxon>
        <taxon>Chordata</taxon>
        <taxon>Craniata</taxon>
        <taxon>Vertebrata</taxon>
        <taxon>Euteleostomi</taxon>
        <taxon>Actinopterygii</taxon>
        <taxon>Neopterygii</taxon>
        <taxon>Teleostei</taxon>
        <taxon>Neoteleostei</taxon>
        <taxon>Acanthomorphata</taxon>
        <taxon>Ovalentaria</taxon>
        <taxon>Atherinomorphae</taxon>
        <taxon>Cyprinodontiformes</taxon>
        <taxon>Goodeidae</taxon>
        <taxon>Ataeniobius</taxon>
    </lineage>
</organism>
<dbReference type="Proteomes" id="UP001345963">
    <property type="component" value="Unassembled WGS sequence"/>
</dbReference>
<protein>
    <submittedName>
        <fullName evidence="1">Uncharacterized protein</fullName>
    </submittedName>
</protein>
<reference evidence="1 2" key="1">
    <citation type="submission" date="2021-07" db="EMBL/GenBank/DDBJ databases">
        <authorList>
            <person name="Palmer J.M."/>
        </authorList>
    </citation>
    <scope>NUCLEOTIDE SEQUENCE [LARGE SCALE GENOMIC DNA]</scope>
    <source>
        <strain evidence="1 2">AT_MEX2019</strain>
        <tissue evidence="1">Muscle</tissue>
    </source>
</reference>
<evidence type="ECO:0000313" key="2">
    <source>
        <dbReference type="Proteomes" id="UP001345963"/>
    </source>
</evidence>
<sequence>MVNGLYLYSALSSPTTPKLFYTTISHTSIHTLTVVDYILARAALGQPDRTEVAIQSVPPSPLTTFSRQGGGSVLPKDTMIETDSMGSNRQPTGYRTNLYLSCYCCPIFSISSEYDKKHLDALNLLLHVI</sequence>
<name>A0ABU7C9Y3_9TELE</name>
<gene>
    <name evidence="1" type="ORF">ATANTOWER_009810</name>
</gene>
<proteinExistence type="predicted"/>